<feature type="transmembrane region" description="Helical" evidence="6">
    <location>
        <begin position="139"/>
        <end position="161"/>
    </location>
</feature>
<dbReference type="Pfam" id="PF00892">
    <property type="entry name" value="EamA"/>
    <property type="match status" value="2"/>
</dbReference>
<feature type="transmembrane region" description="Helical" evidence="6">
    <location>
        <begin position="205"/>
        <end position="226"/>
    </location>
</feature>
<dbReference type="PANTHER" id="PTHR32322">
    <property type="entry name" value="INNER MEMBRANE TRANSPORTER"/>
    <property type="match status" value="1"/>
</dbReference>
<evidence type="ECO:0000256" key="2">
    <source>
        <dbReference type="ARBA" id="ARBA00007362"/>
    </source>
</evidence>
<dbReference type="Gene3D" id="1.10.3730.20">
    <property type="match status" value="1"/>
</dbReference>
<keyword evidence="3 6" id="KW-0812">Transmembrane</keyword>
<keyword evidence="4 6" id="KW-1133">Transmembrane helix</keyword>
<feature type="transmembrane region" description="Helical" evidence="6">
    <location>
        <begin position="238"/>
        <end position="254"/>
    </location>
</feature>
<comment type="similarity">
    <text evidence="2">Belongs to the EamA transporter family.</text>
</comment>
<feature type="transmembrane region" description="Helical" evidence="6">
    <location>
        <begin position="29"/>
        <end position="46"/>
    </location>
</feature>
<keyword evidence="9" id="KW-1185">Reference proteome</keyword>
<feature type="transmembrane region" description="Helical" evidence="6">
    <location>
        <begin position="86"/>
        <end position="108"/>
    </location>
</feature>
<evidence type="ECO:0000256" key="1">
    <source>
        <dbReference type="ARBA" id="ARBA00004141"/>
    </source>
</evidence>
<evidence type="ECO:0000256" key="5">
    <source>
        <dbReference type="ARBA" id="ARBA00023136"/>
    </source>
</evidence>
<dbReference type="GO" id="GO:0016020">
    <property type="term" value="C:membrane"/>
    <property type="evidence" value="ECO:0007669"/>
    <property type="project" value="UniProtKB-SubCell"/>
</dbReference>
<evidence type="ECO:0000313" key="8">
    <source>
        <dbReference type="EMBL" id="MRH77874.1"/>
    </source>
</evidence>
<evidence type="ECO:0000256" key="3">
    <source>
        <dbReference type="ARBA" id="ARBA00022692"/>
    </source>
</evidence>
<proteinExistence type="inferred from homology"/>
<evidence type="ECO:0000256" key="4">
    <source>
        <dbReference type="ARBA" id="ARBA00022989"/>
    </source>
</evidence>
<organism evidence="8 9">
    <name type="scientific">Spiribacter salilacus</name>
    <dbReference type="NCBI Taxonomy" id="2664894"/>
    <lineage>
        <taxon>Bacteria</taxon>
        <taxon>Pseudomonadati</taxon>
        <taxon>Pseudomonadota</taxon>
        <taxon>Gammaproteobacteria</taxon>
        <taxon>Chromatiales</taxon>
        <taxon>Ectothiorhodospiraceae</taxon>
        <taxon>Spiribacter</taxon>
    </lineage>
</organism>
<dbReference type="EMBL" id="WJPP01000002">
    <property type="protein sequence ID" value="MRH77874.1"/>
    <property type="molecule type" value="Genomic_DNA"/>
</dbReference>
<feature type="transmembrane region" description="Helical" evidence="6">
    <location>
        <begin position="260"/>
        <end position="276"/>
    </location>
</feature>
<evidence type="ECO:0000313" key="9">
    <source>
        <dbReference type="Proteomes" id="UP000433788"/>
    </source>
</evidence>
<accession>A0A6N7QYZ0</accession>
<feature type="transmembrane region" description="Helical" evidence="6">
    <location>
        <begin position="173"/>
        <end position="193"/>
    </location>
</feature>
<dbReference type="InterPro" id="IPR000620">
    <property type="entry name" value="EamA_dom"/>
</dbReference>
<protein>
    <submittedName>
        <fullName evidence="8">EamA family transporter</fullName>
    </submittedName>
</protein>
<dbReference type="SUPFAM" id="SSF103481">
    <property type="entry name" value="Multidrug resistance efflux transporter EmrE"/>
    <property type="match status" value="2"/>
</dbReference>
<feature type="domain" description="EamA" evidence="7">
    <location>
        <begin position="6"/>
        <end position="131"/>
    </location>
</feature>
<name>A0A6N7QYZ0_9GAMM</name>
<feature type="transmembrane region" description="Helical" evidence="6">
    <location>
        <begin position="115"/>
        <end position="133"/>
    </location>
</feature>
<dbReference type="InterPro" id="IPR050638">
    <property type="entry name" value="AA-Vitamin_Transporters"/>
</dbReference>
<sequence>MPGAFVLLWSTGFIGARLADPYIEPLTLLAIRMVIAASLLAVIALVTRASWPESLRMALHIAIAGLLVHATYLSGVFIAINLGQAAGVTAILVALQPLLTATLVGPLLGEQVTRWQWLGLILGLLGVIFVISGRIEGGIITAGTLAASLFALIGITLGTLYQKRFCSHADLRSGGAIQFAASAIVLIPAALLLETQTIEWTGELIFALAWLVLVLSVGAIGLLYTLIRRGDASRVASLFYLAPPFTVLLAWLFFGEQLGPSALLGLAVVVMGVALVQRRPAATT</sequence>
<dbReference type="PANTHER" id="PTHR32322:SF2">
    <property type="entry name" value="EAMA DOMAIN-CONTAINING PROTEIN"/>
    <property type="match status" value="1"/>
</dbReference>
<dbReference type="Proteomes" id="UP000433788">
    <property type="component" value="Unassembled WGS sequence"/>
</dbReference>
<comment type="caution">
    <text evidence="8">The sequence shown here is derived from an EMBL/GenBank/DDBJ whole genome shotgun (WGS) entry which is preliminary data.</text>
</comment>
<keyword evidence="5 6" id="KW-0472">Membrane</keyword>
<comment type="subcellular location">
    <subcellularLocation>
        <location evidence="1">Membrane</location>
        <topology evidence="1">Multi-pass membrane protein</topology>
    </subcellularLocation>
</comment>
<feature type="transmembrane region" description="Helical" evidence="6">
    <location>
        <begin position="58"/>
        <end position="80"/>
    </location>
</feature>
<evidence type="ECO:0000259" key="7">
    <source>
        <dbReference type="Pfam" id="PF00892"/>
    </source>
</evidence>
<dbReference type="InterPro" id="IPR037185">
    <property type="entry name" value="EmrE-like"/>
</dbReference>
<evidence type="ECO:0000256" key="6">
    <source>
        <dbReference type="SAM" id="Phobius"/>
    </source>
</evidence>
<reference evidence="8 9" key="1">
    <citation type="submission" date="2019-11" db="EMBL/GenBank/DDBJ databases">
        <authorList>
            <person name="Zhang X.Y."/>
        </authorList>
    </citation>
    <scope>NUCLEOTIDE SEQUENCE [LARGE SCALE GENOMIC DNA]</scope>
    <source>
        <strain evidence="8 9">C176</strain>
    </source>
</reference>
<dbReference type="AlphaFoldDB" id="A0A6N7QYZ0"/>
<feature type="domain" description="EamA" evidence="7">
    <location>
        <begin position="149"/>
        <end position="276"/>
    </location>
</feature>
<gene>
    <name evidence="8" type="ORF">GH984_04070</name>
</gene>